<evidence type="ECO:0000256" key="4">
    <source>
        <dbReference type="ARBA" id="ARBA00022692"/>
    </source>
</evidence>
<dbReference type="GO" id="GO:0005886">
    <property type="term" value="C:plasma membrane"/>
    <property type="evidence" value="ECO:0007669"/>
    <property type="project" value="UniProtKB-SubCell"/>
</dbReference>
<evidence type="ECO:0000256" key="5">
    <source>
        <dbReference type="ARBA" id="ARBA00022989"/>
    </source>
</evidence>
<protein>
    <submittedName>
        <fullName evidence="10">Putative ABC transporter permease protein</fullName>
    </submittedName>
</protein>
<dbReference type="Gene3D" id="1.10.3720.10">
    <property type="entry name" value="MetI-like"/>
    <property type="match status" value="1"/>
</dbReference>
<dbReference type="Proteomes" id="UP000326702">
    <property type="component" value="Chromosome"/>
</dbReference>
<comment type="subcellular location">
    <subcellularLocation>
        <location evidence="1 7">Cell membrane</location>
        <topology evidence="1 7">Multi-pass membrane protein</topology>
    </subcellularLocation>
</comment>
<evidence type="ECO:0000256" key="3">
    <source>
        <dbReference type="ARBA" id="ARBA00022475"/>
    </source>
</evidence>
<dbReference type="GO" id="GO:0055085">
    <property type="term" value="P:transmembrane transport"/>
    <property type="evidence" value="ECO:0007669"/>
    <property type="project" value="InterPro"/>
</dbReference>
<keyword evidence="11" id="KW-1185">Reference proteome</keyword>
<evidence type="ECO:0000313" key="11">
    <source>
        <dbReference type="Proteomes" id="UP000326702"/>
    </source>
</evidence>
<name>A0A5P9QBF2_9MICO</name>
<organism evidence="10 11">
    <name type="scientific">Luteimicrobium xylanilyticum</name>
    <dbReference type="NCBI Taxonomy" id="1133546"/>
    <lineage>
        <taxon>Bacteria</taxon>
        <taxon>Bacillati</taxon>
        <taxon>Actinomycetota</taxon>
        <taxon>Actinomycetes</taxon>
        <taxon>Micrococcales</taxon>
        <taxon>Luteimicrobium</taxon>
    </lineage>
</organism>
<evidence type="ECO:0000256" key="2">
    <source>
        <dbReference type="ARBA" id="ARBA00022448"/>
    </source>
</evidence>
<evidence type="ECO:0000256" key="6">
    <source>
        <dbReference type="ARBA" id="ARBA00023136"/>
    </source>
</evidence>
<sequence length="322" mass="35333">MTATAEPLVERRTAPSSTLARRTRARGSSFERGRRRLFLPFVAPALALYLLFLVAPLAGTVFISFNKWAGSGPMEWVGIKNYTHIFQDPVFRQSFGNMLVLLLVGGFATFAISFVLTMLLRDMPGRKFARAVIFFPTIVPALVLSILWGFLFQADGLVNTILERLGMAHPPEWLASEHQFQMIVLGIVWTSTGFYTTILMASVDRIPPYLYEDCSLAGANAWQVFRHVTLPLSWDVVGVCAVLWTINSVKTFEFVLAMAGASGSLPPTNTWTSALFAYAAVYPSGGIPAYGASAASAVVILALVAVLVVGLRRLMRRDAVEF</sequence>
<feature type="transmembrane region" description="Helical" evidence="7">
    <location>
        <begin position="224"/>
        <end position="246"/>
    </location>
</feature>
<evidence type="ECO:0000256" key="1">
    <source>
        <dbReference type="ARBA" id="ARBA00004651"/>
    </source>
</evidence>
<dbReference type="CDD" id="cd06261">
    <property type="entry name" value="TM_PBP2"/>
    <property type="match status" value="1"/>
</dbReference>
<comment type="similarity">
    <text evidence="7">Belongs to the binding-protein-dependent transport system permease family.</text>
</comment>
<feature type="transmembrane region" description="Helical" evidence="7">
    <location>
        <begin position="37"/>
        <end position="65"/>
    </location>
</feature>
<dbReference type="AlphaFoldDB" id="A0A5P9QBF2"/>
<dbReference type="Pfam" id="PF00528">
    <property type="entry name" value="BPD_transp_1"/>
    <property type="match status" value="1"/>
</dbReference>
<keyword evidence="6 7" id="KW-0472">Membrane</keyword>
<feature type="transmembrane region" description="Helical" evidence="7">
    <location>
        <begin position="98"/>
        <end position="120"/>
    </location>
</feature>
<feature type="transmembrane region" description="Helical" evidence="7">
    <location>
        <begin position="289"/>
        <end position="311"/>
    </location>
</feature>
<proteinExistence type="inferred from homology"/>
<evidence type="ECO:0000313" key="10">
    <source>
        <dbReference type="EMBL" id="QFU98781.1"/>
    </source>
</evidence>
<feature type="domain" description="ABC transmembrane type-1" evidence="9">
    <location>
        <begin position="95"/>
        <end position="311"/>
    </location>
</feature>
<dbReference type="PROSITE" id="PS50928">
    <property type="entry name" value="ABC_TM1"/>
    <property type="match status" value="1"/>
</dbReference>
<feature type="transmembrane region" description="Helical" evidence="7">
    <location>
        <begin position="180"/>
        <end position="203"/>
    </location>
</feature>
<dbReference type="EMBL" id="CP045529">
    <property type="protein sequence ID" value="QFU98781.1"/>
    <property type="molecule type" value="Genomic_DNA"/>
</dbReference>
<keyword evidence="3" id="KW-1003">Cell membrane</keyword>
<dbReference type="InterPro" id="IPR000515">
    <property type="entry name" value="MetI-like"/>
</dbReference>
<keyword evidence="2 7" id="KW-0813">Transport</keyword>
<dbReference type="SUPFAM" id="SSF161098">
    <property type="entry name" value="MetI-like"/>
    <property type="match status" value="1"/>
</dbReference>
<feature type="region of interest" description="Disordered" evidence="8">
    <location>
        <begin position="1"/>
        <end position="27"/>
    </location>
</feature>
<dbReference type="PANTHER" id="PTHR43227">
    <property type="entry name" value="BLL4140 PROTEIN"/>
    <property type="match status" value="1"/>
</dbReference>
<evidence type="ECO:0000256" key="8">
    <source>
        <dbReference type="SAM" id="MobiDB-lite"/>
    </source>
</evidence>
<dbReference type="InterPro" id="IPR050809">
    <property type="entry name" value="UgpAE/MalFG_permease"/>
</dbReference>
<dbReference type="KEGG" id="lxl:KDY119_02300"/>
<keyword evidence="5 7" id="KW-1133">Transmembrane helix</keyword>
<dbReference type="PANTHER" id="PTHR43227:SF11">
    <property type="entry name" value="BLL4140 PROTEIN"/>
    <property type="match status" value="1"/>
</dbReference>
<reference evidence="10 11" key="1">
    <citation type="submission" date="2019-10" db="EMBL/GenBank/DDBJ databases">
        <title>Genome sequence of Luteimicrobium xylanilyticum HY-24.</title>
        <authorList>
            <person name="Kim D.Y."/>
            <person name="Park H.-Y."/>
        </authorList>
    </citation>
    <scope>NUCLEOTIDE SEQUENCE [LARGE SCALE GENOMIC DNA]</scope>
    <source>
        <strain evidence="10 11">HY-24</strain>
    </source>
</reference>
<keyword evidence="4 7" id="KW-0812">Transmembrane</keyword>
<accession>A0A5P9QBF2</accession>
<evidence type="ECO:0000256" key="7">
    <source>
        <dbReference type="RuleBase" id="RU363032"/>
    </source>
</evidence>
<evidence type="ECO:0000259" key="9">
    <source>
        <dbReference type="PROSITE" id="PS50928"/>
    </source>
</evidence>
<gene>
    <name evidence="10" type="ORF">KDY119_02300</name>
</gene>
<dbReference type="OrthoDB" id="34224at2"/>
<dbReference type="RefSeq" id="WP_153022326.1">
    <property type="nucleotide sequence ID" value="NZ_BAABIH010000017.1"/>
</dbReference>
<feature type="transmembrane region" description="Helical" evidence="7">
    <location>
        <begin position="132"/>
        <end position="152"/>
    </location>
</feature>
<dbReference type="InterPro" id="IPR035906">
    <property type="entry name" value="MetI-like_sf"/>
</dbReference>